<name>A0A077ZXM5_STYLE</name>
<gene>
    <name evidence="2" type="primary">Contig11975.g12808</name>
    <name evidence="2" type="ORF">STYLEM_2972</name>
</gene>
<sequence length="481" mass="55168">MSNPPLQNYQQQRPLMYKEKSLIKHVGQYTSQLDKSAPNLFNNKEMIRKSIENLKTAKRNHNYKQLYQSAYVNDSMMNTNPLIGSIDFSNQQQPIYSMQSSLVYGQKNKVTSQLKQSLVQESTLLAKENQAQLSHRSNRSQAAQINSNITNNLNINNDLTKYQVFSCGGVAGSGSNYAGDIINSRPQSVFAPVEDSAVLSGTQHPYIFEQNRVPNYFENTNKALKLSQNIDSMNASLDFSQYPGKTGSNYYATNFTLKSSVSKSNNRLRRLNQTDLNNASLKFIPVARQSLTGILGRNQQQNSSVDQKPKDTRGYDLSTSFESQQQYLKNRYQHPSKLTSPQDFEDLRQSNERQIPYFEKISKEDLNKTVNNFKILKNQHSNEIQEPAFGNSRAKSLQKINLINQNIVIVPLKQNNNRQRVISDFWERERSPHHSQEFRQKVKQFPNLFAKTKSEFSKLSNAIPTSNLIIRSNYMRNGIFK</sequence>
<dbReference type="EMBL" id="CCKQ01002868">
    <property type="protein sequence ID" value="CDW73982.1"/>
    <property type="molecule type" value="Genomic_DNA"/>
</dbReference>
<evidence type="ECO:0000256" key="1">
    <source>
        <dbReference type="SAM" id="MobiDB-lite"/>
    </source>
</evidence>
<dbReference type="Proteomes" id="UP000039865">
    <property type="component" value="Unassembled WGS sequence"/>
</dbReference>
<dbReference type="InParanoid" id="A0A077ZXM5"/>
<evidence type="ECO:0000313" key="3">
    <source>
        <dbReference type="Proteomes" id="UP000039865"/>
    </source>
</evidence>
<evidence type="ECO:0000313" key="2">
    <source>
        <dbReference type="EMBL" id="CDW73982.1"/>
    </source>
</evidence>
<proteinExistence type="predicted"/>
<accession>A0A077ZXM5</accession>
<keyword evidence="3" id="KW-1185">Reference proteome</keyword>
<protein>
    <submittedName>
        <fullName evidence="2">Uncharacterized protein</fullName>
    </submittedName>
</protein>
<dbReference type="AlphaFoldDB" id="A0A077ZXM5"/>
<reference evidence="2 3" key="1">
    <citation type="submission" date="2014-06" db="EMBL/GenBank/DDBJ databases">
        <authorList>
            <person name="Swart Estienne"/>
        </authorList>
    </citation>
    <scope>NUCLEOTIDE SEQUENCE [LARGE SCALE GENOMIC DNA]</scope>
    <source>
        <strain evidence="2 3">130c</strain>
    </source>
</reference>
<feature type="region of interest" description="Disordered" evidence="1">
    <location>
        <begin position="294"/>
        <end position="316"/>
    </location>
</feature>
<organism evidence="2 3">
    <name type="scientific">Stylonychia lemnae</name>
    <name type="common">Ciliate</name>
    <dbReference type="NCBI Taxonomy" id="5949"/>
    <lineage>
        <taxon>Eukaryota</taxon>
        <taxon>Sar</taxon>
        <taxon>Alveolata</taxon>
        <taxon>Ciliophora</taxon>
        <taxon>Intramacronucleata</taxon>
        <taxon>Spirotrichea</taxon>
        <taxon>Stichotrichia</taxon>
        <taxon>Sporadotrichida</taxon>
        <taxon>Oxytrichidae</taxon>
        <taxon>Stylonychinae</taxon>
        <taxon>Stylonychia</taxon>
    </lineage>
</organism>
<feature type="compositionally biased region" description="Polar residues" evidence="1">
    <location>
        <begin position="294"/>
        <end position="306"/>
    </location>
</feature>